<keyword evidence="2" id="KW-1185">Reference proteome</keyword>
<sequence length="56" mass="6098">MCRSRGRQELRGALRAKATATHLVSVFAHRVPMVLGNSLSRESNEIPAYVPFTSAG</sequence>
<dbReference type="Proteomes" id="UP000020681">
    <property type="component" value="Unassembled WGS sequence"/>
</dbReference>
<comment type="caution">
    <text evidence="1">The sequence shown here is derived from an EMBL/GenBank/DDBJ whole genome shotgun (WGS) entry which is preliminary data.</text>
</comment>
<reference evidence="1 2" key="1">
    <citation type="submission" date="2014-01" db="EMBL/GenBank/DDBJ databases">
        <authorList>
            <person name="Dobos K."/>
            <person name="Lenaerts A."/>
            <person name="Ordway D."/>
            <person name="DeGroote M.A."/>
            <person name="Parker T."/>
            <person name="Sizemore C."/>
            <person name="Tallon L.J."/>
            <person name="Sadzewicz L.K."/>
            <person name="Sengamalay N."/>
            <person name="Fraser C.M."/>
            <person name="Hine E."/>
            <person name="Shefchek K.A."/>
            <person name="Das S.P."/>
            <person name="Tettelin H."/>
        </authorList>
    </citation>
    <scope>NUCLEOTIDE SEQUENCE [LARGE SCALE GENOMIC DNA]</scope>
    <source>
        <strain evidence="1 2">Harvey</strain>
    </source>
</reference>
<evidence type="ECO:0000313" key="1">
    <source>
        <dbReference type="EMBL" id="EUA92543.1"/>
    </source>
</evidence>
<proteinExistence type="predicted"/>
<name>A0ABN0R615_MYCUL</name>
<evidence type="ECO:0000313" key="2">
    <source>
        <dbReference type="Proteomes" id="UP000020681"/>
    </source>
</evidence>
<organism evidence="1 2">
    <name type="scientific">Mycobacterium ulcerans str. Harvey</name>
    <dbReference type="NCBI Taxonomy" id="1299332"/>
    <lineage>
        <taxon>Bacteria</taxon>
        <taxon>Bacillati</taxon>
        <taxon>Actinomycetota</taxon>
        <taxon>Actinomycetes</taxon>
        <taxon>Mycobacteriales</taxon>
        <taxon>Mycobacteriaceae</taxon>
        <taxon>Mycobacterium</taxon>
        <taxon>Mycobacterium ulcerans group</taxon>
    </lineage>
</organism>
<accession>A0ABN0R615</accession>
<gene>
    <name evidence="1" type="ORF">I551_0995</name>
</gene>
<protein>
    <submittedName>
        <fullName evidence="1">Transposase family protein</fullName>
    </submittedName>
</protein>
<dbReference type="EMBL" id="JAOL01000075">
    <property type="protein sequence ID" value="EUA92543.1"/>
    <property type="molecule type" value="Genomic_DNA"/>
</dbReference>